<dbReference type="Proteomes" id="UP000589520">
    <property type="component" value="Unassembled WGS sequence"/>
</dbReference>
<proteinExistence type="predicted"/>
<dbReference type="AlphaFoldDB" id="A0A7Y9PIT2"/>
<protein>
    <submittedName>
        <fullName evidence="2">Putative Zn-dependent protease</fullName>
    </submittedName>
</protein>
<dbReference type="GO" id="GO:0008233">
    <property type="term" value="F:peptidase activity"/>
    <property type="evidence" value="ECO:0007669"/>
    <property type="project" value="UniProtKB-KW"/>
</dbReference>
<name>A0A7Y9PIT2_9BACT</name>
<dbReference type="PANTHER" id="PTHR12558">
    <property type="entry name" value="CELL DIVISION CYCLE 16,23,27"/>
    <property type="match status" value="1"/>
</dbReference>
<dbReference type="SMART" id="SM00028">
    <property type="entry name" value="TPR"/>
    <property type="match status" value="6"/>
</dbReference>
<keyword evidence="1" id="KW-0732">Signal</keyword>
<dbReference type="InterPro" id="IPR019734">
    <property type="entry name" value="TPR_rpt"/>
</dbReference>
<dbReference type="GO" id="GO:0006508">
    <property type="term" value="P:proteolysis"/>
    <property type="evidence" value="ECO:0007669"/>
    <property type="project" value="UniProtKB-KW"/>
</dbReference>
<dbReference type="PANTHER" id="PTHR12558:SF13">
    <property type="entry name" value="CELL DIVISION CYCLE PROTEIN 27 HOMOLOG"/>
    <property type="match status" value="1"/>
</dbReference>
<dbReference type="Pfam" id="PF14559">
    <property type="entry name" value="TPR_19"/>
    <property type="match status" value="2"/>
</dbReference>
<dbReference type="Gene3D" id="1.25.40.10">
    <property type="entry name" value="Tetratricopeptide repeat domain"/>
    <property type="match status" value="2"/>
</dbReference>
<evidence type="ECO:0000313" key="3">
    <source>
        <dbReference type="Proteomes" id="UP000589520"/>
    </source>
</evidence>
<keyword evidence="3" id="KW-1185">Reference proteome</keyword>
<accession>A0A7Y9PIT2</accession>
<sequence length="452" mass="48099">MNILTAQKQEEAKPKYLRLLLCLFLLAPLAAKAQLPPGTIDTTAAPQPDPSAALRTQATDALDKQDYPTALKLLSTLAEQNPKDARTLYDLGFTEDALDHEPEATAAYQKSIAADATYFEPHLALGLLLARTGKLSEAHAELAAAVTLTTPDGTLKARAYRALARLDQTTDPAAASDDLLEALKLSPESVEDALLAGELAEAAHDLPAAEGTYRRILATHADDPAVTAALAHLLLSLKRAPEAEPILTSALVRHPGDPTLTSQLAATDAAEGKTAEAIALIEELHTASPTNPNLTRLLAHLYSDNKQPEKAAPLYADLLSLSPQDASLLADQGATLLQLHNYVEAQNVLTRAISNPTAFANPVDLGSAAENLAFAASHNNHPDIVLQAVAVRAKVLPDSAASLFLAATANDSLHHVKQASELYKQFLAIAAGKYPDQEWEASHRLIALQHMR</sequence>
<feature type="signal peptide" evidence="1">
    <location>
        <begin position="1"/>
        <end position="33"/>
    </location>
</feature>
<keyword evidence="2" id="KW-0378">Hydrolase</keyword>
<dbReference type="RefSeq" id="WP_179492228.1">
    <property type="nucleotide sequence ID" value="NZ_JACCCW010000002.1"/>
</dbReference>
<dbReference type="InterPro" id="IPR011990">
    <property type="entry name" value="TPR-like_helical_dom_sf"/>
</dbReference>
<dbReference type="Pfam" id="PF13432">
    <property type="entry name" value="TPR_16"/>
    <property type="match status" value="1"/>
</dbReference>
<dbReference type="EMBL" id="JACCCW010000002">
    <property type="protein sequence ID" value="NYF80677.1"/>
    <property type="molecule type" value="Genomic_DNA"/>
</dbReference>
<evidence type="ECO:0000256" key="1">
    <source>
        <dbReference type="SAM" id="SignalP"/>
    </source>
</evidence>
<keyword evidence="2" id="KW-0645">Protease</keyword>
<dbReference type="SUPFAM" id="SSF48452">
    <property type="entry name" value="TPR-like"/>
    <property type="match status" value="2"/>
</dbReference>
<reference evidence="2 3" key="1">
    <citation type="submission" date="2020-07" db="EMBL/GenBank/DDBJ databases">
        <title>Genomic Encyclopedia of Type Strains, Phase IV (KMG-V): Genome sequencing to study the core and pangenomes of soil and plant-associated prokaryotes.</title>
        <authorList>
            <person name="Whitman W."/>
        </authorList>
    </citation>
    <scope>NUCLEOTIDE SEQUENCE [LARGE SCALE GENOMIC DNA]</scope>
    <source>
        <strain evidence="2 3">X4EP2</strain>
    </source>
</reference>
<comment type="caution">
    <text evidence="2">The sequence shown here is derived from an EMBL/GenBank/DDBJ whole genome shotgun (WGS) entry which is preliminary data.</text>
</comment>
<evidence type="ECO:0000313" key="2">
    <source>
        <dbReference type="EMBL" id="NYF80677.1"/>
    </source>
</evidence>
<feature type="chain" id="PRO_5030931720" evidence="1">
    <location>
        <begin position="34"/>
        <end position="452"/>
    </location>
</feature>
<organism evidence="2 3">
    <name type="scientific">Granulicella arctica</name>
    <dbReference type="NCBI Taxonomy" id="940613"/>
    <lineage>
        <taxon>Bacteria</taxon>
        <taxon>Pseudomonadati</taxon>
        <taxon>Acidobacteriota</taxon>
        <taxon>Terriglobia</taxon>
        <taxon>Terriglobales</taxon>
        <taxon>Acidobacteriaceae</taxon>
        <taxon>Granulicella</taxon>
    </lineage>
</organism>
<gene>
    <name evidence="2" type="ORF">HDF17_002997</name>
</gene>